<accession>A0ABU9XTD0</accession>
<sequence>MLKAVRDIATRDGMGHLSARHVAEEADVGASTVSAKFSGMFKLRAKLIEAAFGPLIHAFELADNNAGLSAFEIATAPLRAEASLPVLVTQVAAYIGLRDGEQRAFALLLDRSWRIARDHIASFEIPNSQLRHFDDAGAVADRIMSWYFAAALQLARNPNVTPDQLQKIVRGP</sequence>
<comment type="caution">
    <text evidence="1">The sequence shown here is derived from an EMBL/GenBank/DDBJ whole genome shotgun (WGS) entry which is preliminary data.</text>
</comment>
<protein>
    <recommendedName>
        <fullName evidence="3">HTH tetR-type domain-containing protein</fullName>
    </recommendedName>
</protein>
<name>A0ABU9XTD0_9SPHN</name>
<gene>
    <name evidence="1" type="ORF">ABC969_10010</name>
</gene>
<evidence type="ECO:0008006" key="3">
    <source>
        <dbReference type="Google" id="ProtNLM"/>
    </source>
</evidence>
<reference evidence="1 2" key="1">
    <citation type="submission" date="2024-05" db="EMBL/GenBank/DDBJ databases">
        <authorList>
            <person name="Liu Q."/>
            <person name="Xin Y.-H."/>
        </authorList>
    </citation>
    <scope>NUCLEOTIDE SEQUENCE [LARGE SCALE GENOMIC DNA]</scope>
    <source>
        <strain evidence="1 2">CGMCC 1.15349</strain>
    </source>
</reference>
<keyword evidence="2" id="KW-1185">Reference proteome</keyword>
<dbReference type="EMBL" id="JBDIMF010000003">
    <property type="protein sequence ID" value="MEN2786752.1"/>
    <property type="molecule type" value="Genomic_DNA"/>
</dbReference>
<dbReference type="Proteomes" id="UP001404104">
    <property type="component" value="Unassembled WGS sequence"/>
</dbReference>
<organism evidence="1 2">
    <name type="scientific">Sphingomonas qilianensis</name>
    <dbReference type="NCBI Taxonomy" id="1736690"/>
    <lineage>
        <taxon>Bacteria</taxon>
        <taxon>Pseudomonadati</taxon>
        <taxon>Pseudomonadota</taxon>
        <taxon>Alphaproteobacteria</taxon>
        <taxon>Sphingomonadales</taxon>
        <taxon>Sphingomonadaceae</taxon>
        <taxon>Sphingomonas</taxon>
    </lineage>
</organism>
<dbReference type="RefSeq" id="WP_345864549.1">
    <property type="nucleotide sequence ID" value="NZ_JBDIMF010000003.1"/>
</dbReference>
<dbReference type="Gene3D" id="1.10.357.10">
    <property type="entry name" value="Tetracycline Repressor, domain 2"/>
    <property type="match status" value="1"/>
</dbReference>
<evidence type="ECO:0000313" key="1">
    <source>
        <dbReference type="EMBL" id="MEN2786752.1"/>
    </source>
</evidence>
<proteinExistence type="predicted"/>
<evidence type="ECO:0000313" key="2">
    <source>
        <dbReference type="Proteomes" id="UP001404104"/>
    </source>
</evidence>